<keyword evidence="2" id="KW-0812">Transmembrane</keyword>
<sequence>MAAEPARLALIEVFDRDGRLPRQFDVTAWPVRIGRGMDCHLVLDDPHIAGHHATLELDEQGELQLTAGPSLNGLRVGRRKLQAGQRLPLTQAAAQDWQLGLTRLRLRMPGEVLADEVPLGGTAERRRSLVTAGCALALWALLLGEHWVQLDPGSKPSDWLTAVFGPPLALLLWSGLWAVVAKLFRHRFEFEVHFALAVRFALLLTVLGSVLPQLAAALAWPGLFSTIEPLIAVVSVVWLARHGALVFPQRRKTLGAMAVGMLVAAGATGMTLRHQNEAPLVGPLYMSVLPTPGWRLSRPITPDEFVERAGSLRGQLDQRARTDADDADSPESDGEDQE</sequence>
<evidence type="ECO:0000256" key="2">
    <source>
        <dbReference type="SAM" id="Phobius"/>
    </source>
</evidence>
<keyword evidence="2" id="KW-0472">Membrane</keyword>
<feature type="transmembrane region" description="Helical" evidence="2">
    <location>
        <begin position="192"/>
        <end position="211"/>
    </location>
</feature>
<keyword evidence="5" id="KW-1185">Reference proteome</keyword>
<dbReference type="InterPro" id="IPR000253">
    <property type="entry name" value="FHA_dom"/>
</dbReference>
<feature type="transmembrane region" description="Helical" evidence="2">
    <location>
        <begin position="129"/>
        <end position="147"/>
    </location>
</feature>
<evidence type="ECO:0000256" key="1">
    <source>
        <dbReference type="SAM" id="MobiDB-lite"/>
    </source>
</evidence>
<dbReference type="PROSITE" id="PS50006">
    <property type="entry name" value="FHA_DOMAIN"/>
    <property type="match status" value="1"/>
</dbReference>
<feature type="transmembrane region" description="Helical" evidence="2">
    <location>
        <begin position="253"/>
        <end position="272"/>
    </location>
</feature>
<dbReference type="CDD" id="cd00060">
    <property type="entry name" value="FHA"/>
    <property type="match status" value="1"/>
</dbReference>
<dbReference type="InterPro" id="IPR008984">
    <property type="entry name" value="SMAD_FHA_dom_sf"/>
</dbReference>
<dbReference type="SMART" id="SM00240">
    <property type="entry name" value="FHA"/>
    <property type="match status" value="1"/>
</dbReference>
<name>A0ABY4SCL8_AQUTE</name>
<dbReference type="Proteomes" id="UP001056201">
    <property type="component" value="Chromosome 2"/>
</dbReference>
<dbReference type="Pfam" id="PF00498">
    <property type="entry name" value="FHA"/>
    <property type="match status" value="1"/>
</dbReference>
<feature type="transmembrane region" description="Helical" evidence="2">
    <location>
        <begin position="217"/>
        <end position="241"/>
    </location>
</feature>
<proteinExistence type="predicted"/>
<feature type="region of interest" description="Disordered" evidence="1">
    <location>
        <begin position="310"/>
        <end position="338"/>
    </location>
</feature>
<protein>
    <submittedName>
        <fullName evidence="4">FHA domain-containing protein</fullName>
    </submittedName>
</protein>
<dbReference type="EMBL" id="CP097636">
    <property type="protein sequence ID" value="URI09657.1"/>
    <property type="molecule type" value="Genomic_DNA"/>
</dbReference>
<feature type="transmembrane region" description="Helical" evidence="2">
    <location>
        <begin position="159"/>
        <end position="180"/>
    </location>
</feature>
<evidence type="ECO:0000313" key="5">
    <source>
        <dbReference type="Proteomes" id="UP001056201"/>
    </source>
</evidence>
<evidence type="ECO:0000259" key="3">
    <source>
        <dbReference type="PROSITE" id="PS50006"/>
    </source>
</evidence>
<feature type="compositionally biased region" description="Acidic residues" evidence="1">
    <location>
        <begin position="325"/>
        <end position="338"/>
    </location>
</feature>
<accession>A0ABY4SCL8</accession>
<dbReference type="RefSeq" id="WP_250197880.1">
    <property type="nucleotide sequence ID" value="NZ_CP097636.1"/>
</dbReference>
<dbReference type="SUPFAM" id="SSF49879">
    <property type="entry name" value="SMAD/FHA domain"/>
    <property type="match status" value="1"/>
</dbReference>
<reference evidence="4" key="1">
    <citation type="submission" date="2022-05" db="EMBL/GenBank/DDBJ databases">
        <title>An RpoN-dependent PEP-CTERM gene is involved in floc formation of an Aquincola tertiaricarbonis strain.</title>
        <authorList>
            <person name="Qiu D."/>
            <person name="Xia M."/>
        </authorList>
    </citation>
    <scope>NUCLEOTIDE SEQUENCE</scope>
    <source>
        <strain evidence="4">RN12</strain>
    </source>
</reference>
<dbReference type="Gene3D" id="2.60.200.20">
    <property type="match status" value="1"/>
</dbReference>
<keyword evidence="2" id="KW-1133">Transmembrane helix</keyword>
<organism evidence="4 5">
    <name type="scientific">Aquincola tertiaricarbonis</name>
    <dbReference type="NCBI Taxonomy" id="391953"/>
    <lineage>
        <taxon>Bacteria</taxon>
        <taxon>Pseudomonadati</taxon>
        <taxon>Pseudomonadota</taxon>
        <taxon>Betaproteobacteria</taxon>
        <taxon>Burkholderiales</taxon>
        <taxon>Sphaerotilaceae</taxon>
        <taxon>Aquincola</taxon>
    </lineage>
</organism>
<gene>
    <name evidence="4" type="ORF">MW290_29335</name>
</gene>
<evidence type="ECO:0000313" key="4">
    <source>
        <dbReference type="EMBL" id="URI09657.1"/>
    </source>
</evidence>
<feature type="domain" description="FHA" evidence="3">
    <location>
        <begin position="31"/>
        <end position="81"/>
    </location>
</feature>